<dbReference type="AlphaFoldDB" id="A0A1Y2CHG2"/>
<evidence type="ECO:0000256" key="1">
    <source>
        <dbReference type="SAM" id="SignalP"/>
    </source>
</evidence>
<feature type="chain" id="PRO_5013005585" evidence="1">
    <location>
        <begin position="20"/>
        <end position="106"/>
    </location>
</feature>
<dbReference type="Proteomes" id="UP000193642">
    <property type="component" value="Unassembled WGS sequence"/>
</dbReference>
<keyword evidence="1" id="KW-0732">Signal</keyword>
<name>A0A1Y2CHG2_9FUNG</name>
<organism evidence="2 3">
    <name type="scientific">Rhizoclosmatium globosum</name>
    <dbReference type="NCBI Taxonomy" id="329046"/>
    <lineage>
        <taxon>Eukaryota</taxon>
        <taxon>Fungi</taxon>
        <taxon>Fungi incertae sedis</taxon>
        <taxon>Chytridiomycota</taxon>
        <taxon>Chytridiomycota incertae sedis</taxon>
        <taxon>Chytridiomycetes</taxon>
        <taxon>Chytridiales</taxon>
        <taxon>Chytriomycetaceae</taxon>
        <taxon>Rhizoclosmatium</taxon>
    </lineage>
</organism>
<keyword evidence="3" id="KW-1185">Reference proteome</keyword>
<sequence length="106" mass="11230">MRVTSSVTLILAFIAFVNCAPASKPAKATKNNLPPLPPVASSETAQDGVPFGAFLCHGYNDLYQVGYDATGTLGWLLLSTCLEPTVCKVDFESNYVGCVQGKRGQS</sequence>
<protein>
    <submittedName>
        <fullName evidence="2">Uncharacterized protein</fullName>
    </submittedName>
</protein>
<comment type="caution">
    <text evidence="2">The sequence shown here is derived from an EMBL/GenBank/DDBJ whole genome shotgun (WGS) entry which is preliminary data.</text>
</comment>
<dbReference type="EMBL" id="MCGO01000016">
    <property type="protein sequence ID" value="ORY46483.1"/>
    <property type="molecule type" value="Genomic_DNA"/>
</dbReference>
<proteinExistence type="predicted"/>
<accession>A0A1Y2CHG2</accession>
<gene>
    <name evidence="2" type="ORF">BCR33DRAFT_715552</name>
</gene>
<evidence type="ECO:0000313" key="3">
    <source>
        <dbReference type="Proteomes" id="UP000193642"/>
    </source>
</evidence>
<evidence type="ECO:0000313" key="2">
    <source>
        <dbReference type="EMBL" id="ORY46483.1"/>
    </source>
</evidence>
<reference evidence="2 3" key="1">
    <citation type="submission" date="2016-07" db="EMBL/GenBank/DDBJ databases">
        <title>Pervasive Adenine N6-methylation of Active Genes in Fungi.</title>
        <authorList>
            <consortium name="DOE Joint Genome Institute"/>
            <person name="Mondo S.J."/>
            <person name="Dannebaum R.O."/>
            <person name="Kuo R.C."/>
            <person name="Labutti K."/>
            <person name="Haridas S."/>
            <person name="Kuo A."/>
            <person name="Salamov A."/>
            <person name="Ahrendt S.R."/>
            <person name="Lipzen A."/>
            <person name="Sullivan W."/>
            <person name="Andreopoulos W.B."/>
            <person name="Clum A."/>
            <person name="Lindquist E."/>
            <person name="Daum C."/>
            <person name="Ramamoorthy G.K."/>
            <person name="Gryganskyi A."/>
            <person name="Culley D."/>
            <person name="Magnuson J.K."/>
            <person name="James T.Y."/>
            <person name="O'Malley M.A."/>
            <person name="Stajich J.E."/>
            <person name="Spatafora J.W."/>
            <person name="Visel A."/>
            <person name="Grigoriev I.V."/>
        </authorList>
    </citation>
    <scope>NUCLEOTIDE SEQUENCE [LARGE SCALE GENOMIC DNA]</scope>
    <source>
        <strain evidence="2 3">JEL800</strain>
    </source>
</reference>
<feature type="signal peptide" evidence="1">
    <location>
        <begin position="1"/>
        <end position="19"/>
    </location>
</feature>